<feature type="region of interest" description="Disordered" evidence="1">
    <location>
        <begin position="176"/>
        <end position="218"/>
    </location>
</feature>
<feature type="compositionally biased region" description="Polar residues" evidence="1">
    <location>
        <begin position="36"/>
        <end position="46"/>
    </location>
</feature>
<gene>
    <name evidence="2" type="ORF">BDN70DRAFT_918932</name>
</gene>
<keyword evidence="3" id="KW-1185">Reference proteome</keyword>
<feature type="compositionally biased region" description="Acidic residues" evidence="1">
    <location>
        <begin position="196"/>
        <end position="209"/>
    </location>
</feature>
<proteinExistence type="predicted"/>
<dbReference type="OrthoDB" id="2940229at2759"/>
<feature type="compositionally biased region" description="Acidic residues" evidence="1">
    <location>
        <begin position="492"/>
        <end position="548"/>
    </location>
</feature>
<feature type="compositionally biased region" description="Acidic residues" evidence="1">
    <location>
        <begin position="350"/>
        <end position="363"/>
    </location>
</feature>
<feature type="region of interest" description="Disordered" evidence="1">
    <location>
        <begin position="312"/>
        <end position="409"/>
    </location>
</feature>
<feature type="compositionally biased region" description="Polar residues" evidence="1">
    <location>
        <begin position="366"/>
        <end position="381"/>
    </location>
</feature>
<feature type="compositionally biased region" description="Acidic residues" evidence="1">
    <location>
        <begin position="395"/>
        <end position="409"/>
    </location>
</feature>
<dbReference type="EMBL" id="MU155162">
    <property type="protein sequence ID" value="KAF9482713.1"/>
    <property type="molecule type" value="Genomic_DNA"/>
</dbReference>
<dbReference type="AlphaFoldDB" id="A0A9P5Z8S8"/>
<feature type="compositionally biased region" description="Acidic residues" evidence="1">
    <location>
        <begin position="647"/>
        <end position="659"/>
    </location>
</feature>
<name>A0A9P5Z8S8_9AGAR</name>
<feature type="compositionally biased region" description="Low complexity" evidence="1">
    <location>
        <begin position="14"/>
        <end position="23"/>
    </location>
</feature>
<accession>A0A9P5Z8S8</accession>
<organism evidence="2 3">
    <name type="scientific">Pholiota conissans</name>
    <dbReference type="NCBI Taxonomy" id="109636"/>
    <lineage>
        <taxon>Eukaryota</taxon>
        <taxon>Fungi</taxon>
        <taxon>Dikarya</taxon>
        <taxon>Basidiomycota</taxon>
        <taxon>Agaricomycotina</taxon>
        <taxon>Agaricomycetes</taxon>
        <taxon>Agaricomycetidae</taxon>
        <taxon>Agaricales</taxon>
        <taxon>Agaricineae</taxon>
        <taxon>Strophariaceae</taxon>
        <taxon>Pholiota</taxon>
    </lineage>
</organism>
<evidence type="ECO:0000313" key="3">
    <source>
        <dbReference type="Proteomes" id="UP000807469"/>
    </source>
</evidence>
<dbReference type="Proteomes" id="UP000807469">
    <property type="component" value="Unassembled WGS sequence"/>
</dbReference>
<evidence type="ECO:0000256" key="1">
    <source>
        <dbReference type="SAM" id="MobiDB-lite"/>
    </source>
</evidence>
<comment type="caution">
    <text evidence="2">The sequence shown here is derived from an EMBL/GenBank/DDBJ whole genome shotgun (WGS) entry which is preliminary data.</text>
</comment>
<protein>
    <submittedName>
        <fullName evidence="2">Uncharacterized protein</fullName>
    </submittedName>
</protein>
<reference evidence="2" key="1">
    <citation type="submission" date="2020-11" db="EMBL/GenBank/DDBJ databases">
        <authorList>
            <consortium name="DOE Joint Genome Institute"/>
            <person name="Ahrendt S."/>
            <person name="Riley R."/>
            <person name="Andreopoulos W."/>
            <person name="Labutti K."/>
            <person name="Pangilinan J."/>
            <person name="Ruiz-Duenas F.J."/>
            <person name="Barrasa J.M."/>
            <person name="Sanchez-Garcia M."/>
            <person name="Camarero S."/>
            <person name="Miyauchi S."/>
            <person name="Serrano A."/>
            <person name="Linde D."/>
            <person name="Babiker R."/>
            <person name="Drula E."/>
            <person name="Ayuso-Fernandez I."/>
            <person name="Pacheco R."/>
            <person name="Padilla G."/>
            <person name="Ferreira P."/>
            <person name="Barriuso J."/>
            <person name="Kellner H."/>
            <person name="Castanera R."/>
            <person name="Alfaro M."/>
            <person name="Ramirez L."/>
            <person name="Pisabarro A.G."/>
            <person name="Kuo A."/>
            <person name="Tritt A."/>
            <person name="Lipzen A."/>
            <person name="He G."/>
            <person name="Yan M."/>
            <person name="Ng V."/>
            <person name="Cullen D."/>
            <person name="Martin F."/>
            <person name="Rosso M.-N."/>
            <person name="Henrissat B."/>
            <person name="Hibbett D."/>
            <person name="Martinez A.T."/>
            <person name="Grigoriev I.V."/>
        </authorList>
    </citation>
    <scope>NUCLEOTIDE SEQUENCE</scope>
    <source>
        <strain evidence="2">CIRM-BRFM 674</strain>
    </source>
</reference>
<feature type="compositionally biased region" description="Acidic residues" evidence="1">
    <location>
        <begin position="670"/>
        <end position="684"/>
    </location>
</feature>
<feature type="region of interest" description="Disordered" evidence="1">
    <location>
        <begin position="1"/>
        <end position="52"/>
    </location>
</feature>
<feature type="region of interest" description="Disordered" evidence="1">
    <location>
        <begin position="644"/>
        <end position="684"/>
    </location>
</feature>
<feature type="region of interest" description="Disordered" evidence="1">
    <location>
        <begin position="461"/>
        <end position="571"/>
    </location>
</feature>
<evidence type="ECO:0000313" key="2">
    <source>
        <dbReference type="EMBL" id="KAF9482713.1"/>
    </source>
</evidence>
<feature type="compositionally biased region" description="Polar residues" evidence="1">
    <location>
        <begin position="552"/>
        <end position="564"/>
    </location>
</feature>
<sequence length="684" mass="77868">MNLKRIADDEDHVPSSSSVFSSPCKRARRDTAESLFPQTPASSSSKLPFATPKTPYTPYPLHASDSPSNPFGRKRKERLVHSLPPISSFSKHISLRFQFVRRGVSPRQGGVYRIVRVPKNYTFTHLRALIAWLFDTPARYANGKAGEEEYLFVVNHKTTFYSPLYKPGQIKTGTPTVKLSNVRDPGKWSSGNGFGSDEEDELSEEEGGMDELASQLDCEDNEDVDEEWKWSDEEDFTLGHAWHRGIDPQISILYQHSPGTQVHISVNTTVLPRQRGISNTPFVFSARGRVHLSPPPLPRPLFTKSILDTLSSSPAAPTRHFTETHLNTLKRPRSPSPPPTKSGFSRQQEDDLTDTDADGDLDQDQPFTSNHPFFASHSASPSKRRRRDEPVVLVEDSDAEDAVEVDTSEEDHAIIPDTSHWNEPKHAFAIYLLQFMDPLGYAYDDIDESFFEEDKAYDPFDVDSDEEVEEVVKRPIVRPGQMKPPPQRPQQPEEEQEEEEEDHGYEYNYEEGDGEEEEAEDIDLAASEKDDEEGEDDEAEADYDEYEDDSHQYTLGSTPGLTHCSSSSSPARFSPTLFPFASSSLPDLSIVLEEHYPNKKYSHTPAPPKARKHRLRITRLEKRLEKIKKMEFLTKYDEIEEPRVVEVDELEDEEEEEEDPPRIQRPANLEEGEEWDPFGDEEEV</sequence>